<feature type="transmembrane region" description="Helical" evidence="2">
    <location>
        <begin position="78"/>
        <end position="100"/>
    </location>
</feature>
<dbReference type="EMBL" id="FZNQ01000001">
    <property type="protein sequence ID" value="SNR22781.1"/>
    <property type="molecule type" value="Genomic_DNA"/>
</dbReference>
<evidence type="ECO:0000256" key="2">
    <source>
        <dbReference type="SAM" id="Phobius"/>
    </source>
</evidence>
<evidence type="ECO:0000313" key="4">
    <source>
        <dbReference type="Proteomes" id="UP000198397"/>
    </source>
</evidence>
<reference evidence="3 4" key="1">
    <citation type="submission" date="2017-06" db="EMBL/GenBank/DDBJ databases">
        <authorList>
            <person name="Kim H.J."/>
            <person name="Triplett B.A."/>
        </authorList>
    </citation>
    <scope>NUCLEOTIDE SEQUENCE [LARGE SCALE GENOMIC DNA]</scope>
    <source>
        <strain evidence="3 4">DSM 8800</strain>
    </source>
</reference>
<accession>A0A238ULD9</accession>
<dbReference type="AlphaFoldDB" id="A0A238ULD9"/>
<name>A0A238ULD9_HALVU</name>
<feature type="transmembrane region" description="Helical" evidence="2">
    <location>
        <begin position="145"/>
        <end position="170"/>
    </location>
</feature>
<evidence type="ECO:0000313" key="3">
    <source>
        <dbReference type="EMBL" id="SNR22781.1"/>
    </source>
</evidence>
<sequence length="172" mass="17790">MSSIRPTGAGFDTSHEDRRGETDSPRLNGEEQYPSRADPTTQSARIAESNVRERFSGRRIAGGRGGGYRSAGAWRPNAVALLGLVLVVVGFVAVPTVVLIERLSTAVSTGALGNGVGPMGGVTTGITSAGQMPIIHGPLRLLRNVALLVAGLIAGIGVSVLGLVTLRALIRR</sequence>
<proteinExistence type="predicted"/>
<protein>
    <submittedName>
        <fullName evidence="3">Uncharacterized protein</fullName>
    </submittedName>
</protein>
<keyword evidence="2" id="KW-1133">Transmembrane helix</keyword>
<dbReference type="RefSeq" id="WP_089383008.1">
    <property type="nucleotide sequence ID" value="NZ_FZNQ01000001.1"/>
</dbReference>
<keyword evidence="4" id="KW-1185">Reference proteome</keyword>
<dbReference type="Proteomes" id="UP000198397">
    <property type="component" value="Unassembled WGS sequence"/>
</dbReference>
<organism evidence="3 4">
    <name type="scientific">Halorubrum vacuolatum</name>
    <name type="common">Natronobacterium vacuolatum</name>
    <dbReference type="NCBI Taxonomy" id="63740"/>
    <lineage>
        <taxon>Archaea</taxon>
        <taxon>Methanobacteriati</taxon>
        <taxon>Methanobacteriota</taxon>
        <taxon>Stenosarchaea group</taxon>
        <taxon>Halobacteria</taxon>
        <taxon>Halobacteriales</taxon>
        <taxon>Haloferacaceae</taxon>
        <taxon>Halorubrum</taxon>
    </lineage>
</organism>
<keyword evidence="2" id="KW-0472">Membrane</keyword>
<feature type="region of interest" description="Disordered" evidence="1">
    <location>
        <begin position="1"/>
        <end position="51"/>
    </location>
</feature>
<evidence type="ECO:0000256" key="1">
    <source>
        <dbReference type="SAM" id="MobiDB-lite"/>
    </source>
</evidence>
<gene>
    <name evidence="3" type="ORF">SAMN06264855_1015</name>
</gene>
<keyword evidence="2" id="KW-0812">Transmembrane</keyword>
<feature type="compositionally biased region" description="Basic and acidic residues" evidence="1">
    <location>
        <begin position="13"/>
        <end position="24"/>
    </location>
</feature>